<reference evidence="2" key="1">
    <citation type="submission" date="2014-09" db="EMBL/GenBank/DDBJ databases">
        <authorList>
            <person name="Magalhaes I.L.F."/>
            <person name="Oliveira U."/>
            <person name="Santos F.R."/>
            <person name="Vidigal T.H.D.A."/>
            <person name="Brescovit A.D."/>
            <person name="Santos A.J."/>
        </authorList>
    </citation>
    <scope>NUCLEOTIDE SEQUENCE</scope>
    <source>
        <tissue evidence="2">Shoot tissue taken approximately 20 cm above the soil surface</tissue>
    </source>
</reference>
<proteinExistence type="predicted"/>
<name>A0A0A8XYN5_ARUDO</name>
<accession>A0A0A8XYN5</accession>
<evidence type="ECO:0000256" key="1">
    <source>
        <dbReference type="SAM" id="MobiDB-lite"/>
    </source>
</evidence>
<dbReference type="EMBL" id="GBRH01280017">
    <property type="protein sequence ID" value="JAD17878.1"/>
    <property type="molecule type" value="Transcribed_RNA"/>
</dbReference>
<dbReference type="AlphaFoldDB" id="A0A0A8XYN5"/>
<evidence type="ECO:0000313" key="2">
    <source>
        <dbReference type="EMBL" id="JAD17878.1"/>
    </source>
</evidence>
<feature type="compositionally biased region" description="Low complexity" evidence="1">
    <location>
        <begin position="57"/>
        <end position="70"/>
    </location>
</feature>
<feature type="region of interest" description="Disordered" evidence="1">
    <location>
        <begin position="15"/>
        <end position="104"/>
    </location>
</feature>
<feature type="compositionally biased region" description="Gly residues" evidence="1">
    <location>
        <begin position="29"/>
        <end position="39"/>
    </location>
</feature>
<feature type="compositionally biased region" description="Basic residues" evidence="1">
    <location>
        <begin position="15"/>
        <end position="24"/>
    </location>
</feature>
<reference evidence="2" key="2">
    <citation type="journal article" date="2015" name="Data Brief">
        <title>Shoot transcriptome of the giant reed, Arundo donax.</title>
        <authorList>
            <person name="Barrero R.A."/>
            <person name="Guerrero F.D."/>
            <person name="Moolhuijzen P."/>
            <person name="Goolsby J.A."/>
            <person name="Tidwell J."/>
            <person name="Bellgard S.E."/>
            <person name="Bellgard M.I."/>
        </authorList>
    </citation>
    <scope>NUCLEOTIDE SEQUENCE</scope>
    <source>
        <tissue evidence="2">Shoot tissue taken approximately 20 cm above the soil surface</tissue>
    </source>
</reference>
<organism evidence="2">
    <name type="scientific">Arundo donax</name>
    <name type="common">Giant reed</name>
    <name type="synonym">Donax arundinaceus</name>
    <dbReference type="NCBI Taxonomy" id="35708"/>
    <lineage>
        <taxon>Eukaryota</taxon>
        <taxon>Viridiplantae</taxon>
        <taxon>Streptophyta</taxon>
        <taxon>Embryophyta</taxon>
        <taxon>Tracheophyta</taxon>
        <taxon>Spermatophyta</taxon>
        <taxon>Magnoliopsida</taxon>
        <taxon>Liliopsida</taxon>
        <taxon>Poales</taxon>
        <taxon>Poaceae</taxon>
        <taxon>PACMAD clade</taxon>
        <taxon>Arundinoideae</taxon>
        <taxon>Arundineae</taxon>
        <taxon>Arundo</taxon>
    </lineage>
</organism>
<feature type="compositionally biased region" description="Polar residues" evidence="1">
    <location>
        <begin position="71"/>
        <end position="86"/>
    </location>
</feature>
<protein>
    <submittedName>
        <fullName evidence="2">Uncharacterized protein</fullName>
    </submittedName>
</protein>
<sequence length="104" mass="11239">MLRVVRGEARCAARRGRRARRWSARRQVGGWGQGGATGGEHGDGAWASGKKMRRRSSASTSPSAVRARPPTSQKFPANGRALQQVSPGPWEARVASRCGTDRKI</sequence>